<dbReference type="AlphaFoldDB" id="A0A9D4EQD7"/>
<evidence type="ECO:0000313" key="3">
    <source>
        <dbReference type="Proteomes" id="UP000828390"/>
    </source>
</evidence>
<gene>
    <name evidence="2" type="ORF">DPMN_160013</name>
</gene>
<reference evidence="2" key="1">
    <citation type="journal article" date="2019" name="bioRxiv">
        <title>The Genome of the Zebra Mussel, Dreissena polymorpha: A Resource for Invasive Species Research.</title>
        <authorList>
            <person name="McCartney M.A."/>
            <person name="Auch B."/>
            <person name="Kono T."/>
            <person name="Mallez S."/>
            <person name="Zhang Y."/>
            <person name="Obille A."/>
            <person name="Becker A."/>
            <person name="Abrahante J.E."/>
            <person name="Garbe J."/>
            <person name="Badalamenti J.P."/>
            <person name="Herman A."/>
            <person name="Mangelson H."/>
            <person name="Liachko I."/>
            <person name="Sullivan S."/>
            <person name="Sone E.D."/>
            <person name="Koren S."/>
            <person name="Silverstein K.A.T."/>
            <person name="Beckman K.B."/>
            <person name="Gohl D.M."/>
        </authorList>
    </citation>
    <scope>NUCLEOTIDE SEQUENCE</scope>
    <source>
        <strain evidence="2">Duluth1</strain>
        <tissue evidence="2">Whole animal</tissue>
    </source>
</reference>
<feature type="compositionally biased region" description="Basic and acidic residues" evidence="1">
    <location>
        <begin position="13"/>
        <end position="42"/>
    </location>
</feature>
<protein>
    <submittedName>
        <fullName evidence="2">Uncharacterized protein</fullName>
    </submittedName>
</protein>
<sequence>MNKLSAASGNCRRTNERTDGRTEEGTNERTDERRDKRTDARMNEGIMNSTAQYSQENRSAKRPTAERTTKSKFK</sequence>
<feature type="compositionally biased region" description="Basic and acidic residues" evidence="1">
    <location>
        <begin position="63"/>
        <end position="74"/>
    </location>
</feature>
<evidence type="ECO:0000256" key="1">
    <source>
        <dbReference type="SAM" id="MobiDB-lite"/>
    </source>
</evidence>
<feature type="region of interest" description="Disordered" evidence="1">
    <location>
        <begin position="1"/>
        <end position="74"/>
    </location>
</feature>
<proteinExistence type="predicted"/>
<keyword evidence="3" id="KW-1185">Reference proteome</keyword>
<comment type="caution">
    <text evidence="2">The sequence shown here is derived from an EMBL/GenBank/DDBJ whole genome shotgun (WGS) entry which is preliminary data.</text>
</comment>
<evidence type="ECO:0000313" key="2">
    <source>
        <dbReference type="EMBL" id="KAH3782102.1"/>
    </source>
</evidence>
<reference evidence="2" key="2">
    <citation type="submission" date="2020-11" db="EMBL/GenBank/DDBJ databases">
        <authorList>
            <person name="McCartney M.A."/>
            <person name="Auch B."/>
            <person name="Kono T."/>
            <person name="Mallez S."/>
            <person name="Becker A."/>
            <person name="Gohl D.M."/>
            <person name="Silverstein K.A.T."/>
            <person name="Koren S."/>
            <person name="Bechman K.B."/>
            <person name="Herman A."/>
            <person name="Abrahante J.E."/>
            <person name="Garbe J."/>
        </authorList>
    </citation>
    <scope>NUCLEOTIDE SEQUENCE</scope>
    <source>
        <strain evidence="2">Duluth1</strain>
        <tissue evidence="2">Whole animal</tissue>
    </source>
</reference>
<feature type="compositionally biased region" description="Polar residues" evidence="1">
    <location>
        <begin position="1"/>
        <end position="12"/>
    </location>
</feature>
<name>A0A9D4EQD7_DREPO</name>
<dbReference type="EMBL" id="JAIWYP010000008">
    <property type="protein sequence ID" value="KAH3782102.1"/>
    <property type="molecule type" value="Genomic_DNA"/>
</dbReference>
<accession>A0A9D4EQD7</accession>
<organism evidence="2 3">
    <name type="scientific">Dreissena polymorpha</name>
    <name type="common">Zebra mussel</name>
    <name type="synonym">Mytilus polymorpha</name>
    <dbReference type="NCBI Taxonomy" id="45954"/>
    <lineage>
        <taxon>Eukaryota</taxon>
        <taxon>Metazoa</taxon>
        <taxon>Spiralia</taxon>
        <taxon>Lophotrochozoa</taxon>
        <taxon>Mollusca</taxon>
        <taxon>Bivalvia</taxon>
        <taxon>Autobranchia</taxon>
        <taxon>Heteroconchia</taxon>
        <taxon>Euheterodonta</taxon>
        <taxon>Imparidentia</taxon>
        <taxon>Neoheterodontei</taxon>
        <taxon>Myida</taxon>
        <taxon>Dreissenoidea</taxon>
        <taxon>Dreissenidae</taxon>
        <taxon>Dreissena</taxon>
    </lineage>
</organism>
<dbReference type="Proteomes" id="UP000828390">
    <property type="component" value="Unassembled WGS sequence"/>
</dbReference>
<feature type="compositionally biased region" description="Polar residues" evidence="1">
    <location>
        <begin position="46"/>
        <end position="57"/>
    </location>
</feature>